<evidence type="ECO:0000256" key="4">
    <source>
        <dbReference type="ARBA" id="ARBA00022553"/>
    </source>
</evidence>
<dbReference type="InterPro" id="IPR033887">
    <property type="entry name" value="PTS_IIA_man"/>
</dbReference>
<dbReference type="GO" id="GO:0009401">
    <property type="term" value="P:phosphoenolpyruvate-dependent sugar phosphotransferase system"/>
    <property type="evidence" value="ECO:0007669"/>
    <property type="project" value="UniProtKB-KW"/>
</dbReference>
<dbReference type="GO" id="GO:0016020">
    <property type="term" value="C:membrane"/>
    <property type="evidence" value="ECO:0007669"/>
    <property type="project" value="InterPro"/>
</dbReference>
<dbReference type="RefSeq" id="WP_073006554.1">
    <property type="nucleotide sequence ID" value="NZ_FQZO01000003.1"/>
</dbReference>
<reference evidence="10 11" key="1">
    <citation type="submission" date="2016-11" db="EMBL/GenBank/DDBJ databases">
        <authorList>
            <person name="Jaros S."/>
            <person name="Januszkiewicz K."/>
            <person name="Wedrychowicz H."/>
        </authorList>
    </citation>
    <scope>NUCLEOTIDE SEQUENCE [LARGE SCALE GENOMIC DNA]</scope>
    <source>
        <strain evidence="10 11">DSM 21864</strain>
    </source>
</reference>
<keyword evidence="5" id="KW-0762">Sugar transport</keyword>
<dbReference type="SUPFAM" id="SSF53062">
    <property type="entry name" value="PTS system fructose IIA component-like"/>
    <property type="match status" value="1"/>
</dbReference>
<accession>A0A1M6GVQ9</accession>
<dbReference type="PANTHER" id="PTHR33799">
    <property type="entry name" value="PTS PERMEASE-RELATED-RELATED"/>
    <property type="match status" value="1"/>
</dbReference>
<dbReference type="Proteomes" id="UP000184080">
    <property type="component" value="Unassembled WGS sequence"/>
</dbReference>
<dbReference type="InterPro" id="IPR004701">
    <property type="entry name" value="PTS_EIIA_man-typ"/>
</dbReference>
<keyword evidence="3" id="KW-0963">Cytoplasm</keyword>
<evidence type="ECO:0000256" key="1">
    <source>
        <dbReference type="ARBA" id="ARBA00004496"/>
    </source>
</evidence>
<evidence type="ECO:0000313" key="10">
    <source>
        <dbReference type="EMBL" id="SHJ13960.1"/>
    </source>
</evidence>
<dbReference type="InterPro" id="IPR051471">
    <property type="entry name" value="Bacterial_PTS_sugar_comp"/>
</dbReference>
<dbReference type="EMBL" id="FQZO01000003">
    <property type="protein sequence ID" value="SHJ13960.1"/>
    <property type="molecule type" value="Genomic_DNA"/>
</dbReference>
<sequence>MVGILLVTHGPYATALIESVEMVYGKQEKIESVYLSQGESVEKLQDKINEAINTLNCEQVLIMVDILGGTPYTAGAIKLENPNINVITGINMPMLLEILPHRNEDLKVLSKIAAESGKNGIVDVKEKYEMINKNKLDNNSL</sequence>
<dbReference type="AlphaFoldDB" id="A0A1M6GVQ9"/>
<dbReference type="Pfam" id="PF03610">
    <property type="entry name" value="EIIA-man"/>
    <property type="match status" value="1"/>
</dbReference>
<evidence type="ECO:0000256" key="6">
    <source>
        <dbReference type="ARBA" id="ARBA00022679"/>
    </source>
</evidence>
<keyword evidence="4" id="KW-0597">Phosphoprotein</keyword>
<dbReference type="NCBIfam" id="TIGR00824">
    <property type="entry name" value="EIIA-man"/>
    <property type="match status" value="1"/>
</dbReference>
<evidence type="ECO:0000256" key="3">
    <source>
        <dbReference type="ARBA" id="ARBA00022490"/>
    </source>
</evidence>
<dbReference type="GO" id="GO:0016773">
    <property type="term" value="F:phosphotransferase activity, alcohol group as acceptor"/>
    <property type="evidence" value="ECO:0007669"/>
    <property type="project" value="InterPro"/>
</dbReference>
<dbReference type="STRING" id="1121298.SAMN05444401_2263"/>
<keyword evidence="2" id="KW-0813">Transport</keyword>
<proteinExistence type="predicted"/>
<evidence type="ECO:0000256" key="5">
    <source>
        <dbReference type="ARBA" id="ARBA00022597"/>
    </source>
</evidence>
<keyword evidence="7" id="KW-0598">Phosphotransferase system</keyword>
<evidence type="ECO:0000259" key="9">
    <source>
        <dbReference type="PROSITE" id="PS51096"/>
    </source>
</evidence>
<keyword evidence="6" id="KW-0808">Transferase</keyword>
<dbReference type="PANTHER" id="PTHR33799:SF1">
    <property type="entry name" value="PTS SYSTEM MANNOSE-SPECIFIC EIIAB COMPONENT-RELATED"/>
    <property type="match status" value="1"/>
</dbReference>
<dbReference type="Gene3D" id="3.40.50.510">
    <property type="entry name" value="Phosphotransferase system, mannose-type IIA component"/>
    <property type="match status" value="1"/>
</dbReference>
<dbReference type="CDD" id="cd00006">
    <property type="entry name" value="PTS_IIA_man"/>
    <property type="match status" value="1"/>
</dbReference>
<evidence type="ECO:0000313" key="11">
    <source>
        <dbReference type="Proteomes" id="UP000184080"/>
    </source>
</evidence>
<dbReference type="OrthoDB" id="9799827at2"/>
<keyword evidence="8" id="KW-0418">Kinase</keyword>
<dbReference type="GO" id="GO:0016301">
    <property type="term" value="F:kinase activity"/>
    <property type="evidence" value="ECO:0007669"/>
    <property type="project" value="UniProtKB-KW"/>
</dbReference>
<dbReference type="GO" id="GO:0005737">
    <property type="term" value="C:cytoplasm"/>
    <property type="evidence" value="ECO:0007669"/>
    <property type="project" value="UniProtKB-SubCell"/>
</dbReference>
<protein>
    <submittedName>
        <fullName evidence="10">PTS system, mannose-specific IIA component</fullName>
    </submittedName>
</protein>
<dbReference type="InterPro" id="IPR036662">
    <property type="entry name" value="PTS_EIIA_man-typ_sf"/>
</dbReference>
<keyword evidence="11" id="KW-1185">Reference proteome</keyword>
<name>A0A1M6GVQ9_9CLOT</name>
<organism evidence="10 11">
    <name type="scientific">Clostridium amylolyticum</name>
    <dbReference type="NCBI Taxonomy" id="1121298"/>
    <lineage>
        <taxon>Bacteria</taxon>
        <taxon>Bacillati</taxon>
        <taxon>Bacillota</taxon>
        <taxon>Clostridia</taxon>
        <taxon>Eubacteriales</taxon>
        <taxon>Clostridiaceae</taxon>
        <taxon>Clostridium</taxon>
    </lineage>
</organism>
<evidence type="ECO:0000256" key="2">
    <source>
        <dbReference type="ARBA" id="ARBA00022448"/>
    </source>
</evidence>
<feature type="domain" description="PTS EIIA type-4" evidence="9">
    <location>
        <begin position="1"/>
        <end position="121"/>
    </location>
</feature>
<gene>
    <name evidence="10" type="ORF">SAMN05444401_2263</name>
</gene>
<evidence type="ECO:0000256" key="8">
    <source>
        <dbReference type="ARBA" id="ARBA00022777"/>
    </source>
</evidence>
<evidence type="ECO:0000256" key="7">
    <source>
        <dbReference type="ARBA" id="ARBA00022683"/>
    </source>
</evidence>
<dbReference type="InterPro" id="IPR013789">
    <property type="entry name" value="PTS_EIIA_man"/>
</dbReference>
<dbReference type="PROSITE" id="PS51096">
    <property type="entry name" value="PTS_EIIA_TYPE_4"/>
    <property type="match status" value="1"/>
</dbReference>
<comment type="subcellular location">
    <subcellularLocation>
        <location evidence="1">Cytoplasm</location>
    </subcellularLocation>
</comment>